<dbReference type="Proteomes" id="UP001348817">
    <property type="component" value="Plasmid pFA1"/>
</dbReference>
<keyword evidence="2" id="KW-0614">Plasmid</keyword>
<sequence length="219" mass="25397">MVFLSEVMGQLNIYHRAQIFLGIRKGKTNAQIARGIGFHRSTVGREIERNGGRENYDLWKAQSARDRRQGMAVFSRMLFGGGVSFDSKLRKLNLKYAHLSYTHIHWSDYEQDRFFRKTEAWRLRPEPYRKASYGVGTPQRLAIPNIELSQETGTVCGQQYCFVFECAVLLNYKKPKRRNNLKAVRSQPFGDSYGKASRVAYTFSTKQPAASGFRYRFLR</sequence>
<dbReference type="Pfam" id="PF13936">
    <property type="entry name" value="HTH_38"/>
    <property type="match status" value="1"/>
</dbReference>
<gene>
    <name evidence="2" type="ORF">FUAX_39760</name>
</gene>
<dbReference type="InterPro" id="IPR025246">
    <property type="entry name" value="IS30-like_HTH"/>
</dbReference>
<evidence type="ECO:0000259" key="1">
    <source>
        <dbReference type="Pfam" id="PF13936"/>
    </source>
</evidence>
<feature type="domain" description="Transposase IS30-like HTH" evidence="1">
    <location>
        <begin position="10"/>
        <end position="50"/>
    </location>
</feature>
<protein>
    <recommendedName>
        <fullName evidence="1">Transposase IS30-like HTH domain-containing protein</fullName>
    </recommendedName>
</protein>
<dbReference type="AlphaFoldDB" id="A0AAU9CYG1"/>
<geneLocation type="plasmid" evidence="2 3">
    <name>pFA1</name>
</geneLocation>
<keyword evidence="3" id="KW-1185">Reference proteome</keyword>
<reference evidence="2 3" key="1">
    <citation type="submission" date="2021-12" db="EMBL/GenBank/DDBJ databases">
        <title>Genome sequencing of bacteria with rrn-lacking chromosome and rrn-plasmid.</title>
        <authorList>
            <person name="Anda M."/>
            <person name="Iwasaki W."/>
        </authorList>
    </citation>
    <scope>NUCLEOTIDE SEQUENCE [LARGE SCALE GENOMIC DNA]</scope>
    <source>
        <strain evidence="2 3">DSM 100852</strain>
        <plasmid evidence="2 3">pFA1</plasmid>
    </source>
</reference>
<dbReference type="KEGG" id="fax:FUAX_39760"/>
<organism evidence="2 3">
    <name type="scientific">Fulvitalea axinellae</name>
    <dbReference type="NCBI Taxonomy" id="1182444"/>
    <lineage>
        <taxon>Bacteria</taxon>
        <taxon>Pseudomonadati</taxon>
        <taxon>Bacteroidota</taxon>
        <taxon>Cytophagia</taxon>
        <taxon>Cytophagales</taxon>
        <taxon>Persicobacteraceae</taxon>
        <taxon>Fulvitalea</taxon>
    </lineage>
</organism>
<accession>A0AAU9CYG1</accession>
<evidence type="ECO:0000313" key="3">
    <source>
        <dbReference type="Proteomes" id="UP001348817"/>
    </source>
</evidence>
<evidence type="ECO:0000313" key="2">
    <source>
        <dbReference type="EMBL" id="BDD11544.1"/>
    </source>
</evidence>
<proteinExistence type="predicted"/>
<name>A0AAU9CYG1_9BACT</name>
<dbReference type="EMBL" id="AP025315">
    <property type="protein sequence ID" value="BDD11544.1"/>
    <property type="molecule type" value="Genomic_DNA"/>
</dbReference>